<protein>
    <submittedName>
        <fullName evidence="3">HD domain-containing protein</fullName>
    </submittedName>
    <submittedName>
        <fullName evidence="4">Metal-dependent phosphohydrolase</fullName>
    </submittedName>
</protein>
<keyword evidence="4" id="KW-0378">Hydrolase</keyword>
<dbReference type="Gene3D" id="1.10.3210.10">
    <property type="entry name" value="Hypothetical protein af1432"/>
    <property type="match status" value="1"/>
</dbReference>
<evidence type="ECO:0000313" key="4">
    <source>
        <dbReference type="EMBL" id="PST43211.1"/>
    </source>
</evidence>
<dbReference type="Proteomes" id="UP000593842">
    <property type="component" value="Chromosome"/>
</dbReference>
<reference evidence="4 5" key="1">
    <citation type="journal article" date="2019" name="Int. J. Syst. Evol. Microbiol.">
        <title>Faecalibacillus intestinalis gen. nov., sp. nov. and Faecalibacillus faecis sp. nov., isolated from human faeces.</title>
        <authorList>
            <person name="Seo B."/>
            <person name="Jeon K."/>
            <person name="Baek I."/>
            <person name="Lee Y.M."/>
            <person name="Baek K."/>
            <person name="Ko G."/>
        </authorList>
    </citation>
    <scope>NUCLEOTIDE SEQUENCE [LARGE SCALE GENOMIC DNA]</scope>
    <source>
        <strain evidence="4 5">SNUG30099</strain>
    </source>
</reference>
<keyword evidence="5" id="KW-1185">Reference proteome</keyword>
<sequence>MSKNSFLKEAMYENHPQYQQAISRNEALYQRKNDLRSPFSRDYNRIIFSLAYRRLKHKTQVFFAVEDDHVCTRSEHVNLVDSVSYTIAHYLGLNTELTRAIAVGHDLGHAPFGHGGEKIINQISKEHGLQDFWHEKNSLYFVDQIETLEDDHHVRRNLNLTYAVRDGIISHCGEMNQKAIIKRNESIDLKDYLYPGQYNPYTWEGCVVKMSDKIAYLARDIEDALRLNIIDEQLVEDLRNHLNQLTNSHFDAINNGTIVNYFILDVCQNSSIEKGICLSDEAFEVMKYIMKFNYQNIYLIDRIEVHTNYVQLILNSIFQFLYKYDKIANDKQINVLEALKKDQKKYPVTIQGYMHWLEKYSQMKYFNRNPLYQNHIIYDFEHDKNAMAKSIIDYLSGMSDAYILKIFNEFISFS</sequence>
<dbReference type="InterPro" id="IPR003607">
    <property type="entry name" value="HD/PDEase_dom"/>
</dbReference>
<dbReference type="SUPFAM" id="SSF109604">
    <property type="entry name" value="HD-domain/PDEase-like"/>
    <property type="match status" value="1"/>
</dbReference>
<reference evidence="6" key="3">
    <citation type="submission" date="2020-09" db="EMBL/GenBank/DDBJ databases">
        <title>Complete genome sequencing of Faecalibacillus intestinalis strain 14EGH31.</title>
        <authorList>
            <person name="Sakamoto M."/>
            <person name="Murakami T."/>
            <person name="Mori H."/>
        </authorList>
    </citation>
    <scope>NUCLEOTIDE SEQUENCE [LARGE SCALE GENOMIC DNA]</scope>
    <source>
        <strain evidence="6">14EGH31</strain>
    </source>
</reference>
<organism evidence="4 5">
    <name type="scientific">Faecalibacillus intestinalis</name>
    <dbReference type="NCBI Taxonomy" id="1982626"/>
    <lineage>
        <taxon>Bacteria</taxon>
        <taxon>Bacillati</taxon>
        <taxon>Bacillota</taxon>
        <taxon>Erysipelotrichia</taxon>
        <taxon>Erysipelotrichales</taxon>
        <taxon>Coprobacillaceae</taxon>
        <taxon>Faecalibacillus</taxon>
    </lineage>
</organism>
<reference evidence="2" key="2">
    <citation type="journal article" date="2020" name="Microbiol. Resour. Announc.">
        <title>Complete Genome Sequence of Faecalibacillus intestinalis JCM 34082, Isolated from Feces from a Healthy Japanese Female.</title>
        <authorList>
            <person name="Sakamoto M."/>
            <person name="Ikeyama N."/>
            <person name="Toyoda A."/>
            <person name="Murakami T."/>
            <person name="Mori H."/>
            <person name="Ohkuma M."/>
        </authorList>
    </citation>
    <scope>NUCLEOTIDE SEQUENCE</scope>
    <source>
        <strain evidence="2">14EGH31</strain>
    </source>
</reference>
<feature type="domain" description="HD" evidence="1">
    <location>
        <begin position="74"/>
        <end position="213"/>
    </location>
</feature>
<dbReference type="KEGG" id="fit:Fi14EGH31_19570"/>
<dbReference type="PANTHER" id="PTHR35795">
    <property type="entry name" value="SLR1885 PROTEIN"/>
    <property type="match status" value="1"/>
</dbReference>
<dbReference type="RefSeq" id="WP_107028900.1">
    <property type="nucleotide sequence ID" value="NZ_AP024085.1"/>
</dbReference>
<dbReference type="EMBL" id="JAJDKQ010000001">
    <property type="protein sequence ID" value="MCB8560518.1"/>
    <property type="molecule type" value="Genomic_DNA"/>
</dbReference>
<evidence type="ECO:0000259" key="1">
    <source>
        <dbReference type="Pfam" id="PF01966"/>
    </source>
</evidence>
<proteinExistence type="predicted"/>
<name>A0A2T3G6Y8_9FIRM</name>
<dbReference type="EMBL" id="AP024085">
    <property type="protein sequence ID" value="BCL58245.1"/>
    <property type="molecule type" value="Genomic_DNA"/>
</dbReference>
<evidence type="ECO:0000313" key="2">
    <source>
        <dbReference type="EMBL" id="BCL58245.1"/>
    </source>
</evidence>
<dbReference type="InterPro" id="IPR006674">
    <property type="entry name" value="HD_domain"/>
</dbReference>
<dbReference type="Pfam" id="PF01966">
    <property type="entry name" value="HD"/>
    <property type="match status" value="1"/>
</dbReference>
<evidence type="ECO:0000313" key="5">
    <source>
        <dbReference type="Proteomes" id="UP000240974"/>
    </source>
</evidence>
<dbReference type="GO" id="GO:0016787">
    <property type="term" value="F:hydrolase activity"/>
    <property type="evidence" value="ECO:0007669"/>
    <property type="project" value="UniProtKB-KW"/>
</dbReference>
<dbReference type="Proteomes" id="UP001197827">
    <property type="component" value="Unassembled WGS sequence"/>
</dbReference>
<gene>
    <name evidence="4" type="ORF">C7U54_00425</name>
    <name evidence="2" type="ORF">Fi14EGH31_19570</name>
    <name evidence="3" type="ORF">LJD74_00675</name>
</gene>
<accession>A0A2T3G6Y8</accession>
<reference evidence="3" key="4">
    <citation type="submission" date="2021-10" db="EMBL/GenBank/DDBJ databases">
        <title>Collection of gut derived symbiotic bacterial strains cultured from healthy donors.</title>
        <authorList>
            <person name="Lin H."/>
            <person name="Littmann E."/>
            <person name="Kohout C."/>
            <person name="Pamer E.G."/>
        </authorList>
    </citation>
    <scope>NUCLEOTIDE SEQUENCE</scope>
    <source>
        <strain evidence="3">DFI.5.2</strain>
    </source>
</reference>
<dbReference type="EMBL" id="PYLQ01000001">
    <property type="protein sequence ID" value="PST43211.1"/>
    <property type="molecule type" value="Genomic_DNA"/>
</dbReference>
<dbReference type="CDD" id="cd00077">
    <property type="entry name" value="HDc"/>
    <property type="match status" value="1"/>
</dbReference>
<dbReference type="AlphaFoldDB" id="A0A2T3G6Y8"/>
<dbReference type="Proteomes" id="UP000240974">
    <property type="component" value="Unassembled WGS sequence"/>
</dbReference>
<dbReference type="GeneID" id="70580397"/>
<dbReference type="InterPro" id="IPR051094">
    <property type="entry name" value="Diverse_Catalytic_Enzymes"/>
</dbReference>
<evidence type="ECO:0000313" key="3">
    <source>
        <dbReference type="EMBL" id="MCB8560518.1"/>
    </source>
</evidence>
<evidence type="ECO:0000313" key="6">
    <source>
        <dbReference type="Proteomes" id="UP000593842"/>
    </source>
</evidence>
<dbReference type="PANTHER" id="PTHR35795:SF1">
    <property type="entry name" value="BIS(5'-NUCLEOSYL)-TETRAPHOSPHATASE, SYMMETRICAL"/>
    <property type="match status" value="1"/>
</dbReference>